<feature type="region of interest" description="Disordered" evidence="1">
    <location>
        <begin position="442"/>
        <end position="495"/>
    </location>
</feature>
<organism evidence="3 4">
    <name type="scientific">Calocera viscosa (strain TUFC12733)</name>
    <dbReference type="NCBI Taxonomy" id="1330018"/>
    <lineage>
        <taxon>Eukaryota</taxon>
        <taxon>Fungi</taxon>
        <taxon>Dikarya</taxon>
        <taxon>Basidiomycota</taxon>
        <taxon>Agaricomycotina</taxon>
        <taxon>Dacrymycetes</taxon>
        <taxon>Dacrymycetales</taxon>
        <taxon>Dacrymycetaceae</taxon>
        <taxon>Calocera</taxon>
    </lineage>
</organism>
<feature type="compositionally biased region" description="Polar residues" evidence="1">
    <location>
        <begin position="452"/>
        <end position="464"/>
    </location>
</feature>
<evidence type="ECO:0000313" key="3">
    <source>
        <dbReference type="EMBL" id="KZO96014.1"/>
    </source>
</evidence>
<dbReference type="InterPro" id="IPR048748">
    <property type="entry name" value="SLS1_KH2"/>
</dbReference>
<dbReference type="STRING" id="1330018.A0A167LTE9"/>
<sequence>MRPNILLRPDHRRYPKFYEKTTELLTRSFTSLQLKKFMLQLGLLVPYGARKETIVRLLLHHWQIPLPAKKREDEDVELVERDFPLLPSELFLLMGTDGSDLLRLSHDFQARLTPIPNPLRLRAYGQPTQLDHLAWEIEGRRAKMMCRNVKLECAVGVRPDLIQTISRISGAFIENVGEAEVKITALDEESAEVARRLAERAGIEARDAVARPMLAHVTPISIAAEGARSESSTRNEYALYPFLVPGVLPWTMGYSNPYRVRRVGDGMGEDQRASSFSPRLAFGRWTSRDGTGVKTLREALLGGLPAVPLGFLRTVSATAGYHLVSAPGSQSLARVSLAAPIRDPFNFRTFLDWLAAGNGSTTFLPGVPSSIRAETLKPRRLAAVEDVLLYRLRYQAREESPTVPTKKSSSRPLPSADGVDRKDILDVQINFTMWEAHMPAERPAERPADIPATNTSSLFSNPLTKPSPYVSPVESEPKAQADNLDSLPSQPIPPRVMTARRGYASTLDVLLPDRQFDLRLSVLDSIRLTVNEIPENLEAHLQDCRRAFTDNDKLPESPFSVVLGNVTYDLASSEVVRISQREEGDVRRLFDGAAPRGQSAITVIEKVADRDILDQQALQCRARP</sequence>
<name>A0A167LTE9_CALVF</name>
<dbReference type="Pfam" id="PF20777">
    <property type="entry name" value="KH_SLS1_2"/>
    <property type="match status" value="1"/>
</dbReference>
<dbReference type="EMBL" id="KV417286">
    <property type="protein sequence ID" value="KZO96014.1"/>
    <property type="molecule type" value="Genomic_DNA"/>
</dbReference>
<dbReference type="OrthoDB" id="3362817at2759"/>
<feature type="region of interest" description="Disordered" evidence="1">
    <location>
        <begin position="399"/>
        <end position="419"/>
    </location>
</feature>
<keyword evidence="4" id="KW-1185">Reference proteome</keyword>
<dbReference type="Proteomes" id="UP000076738">
    <property type="component" value="Unassembled WGS sequence"/>
</dbReference>
<accession>A0A167LTE9</accession>
<evidence type="ECO:0000313" key="4">
    <source>
        <dbReference type="Proteomes" id="UP000076738"/>
    </source>
</evidence>
<reference evidence="3 4" key="1">
    <citation type="journal article" date="2016" name="Mol. Biol. Evol.">
        <title>Comparative Genomics of Early-Diverging Mushroom-Forming Fungi Provides Insights into the Origins of Lignocellulose Decay Capabilities.</title>
        <authorList>
            <person name="Nagy L.G."/>
            <person name="Riley R."/>
            <person name="Tritt A."/>
            <person name="Adam C."/>
            <person name="Daum C."/>
            <person name="Floudas D."/>
            <person name="Sun H."/>
            <person name="Yadav J.S."/>
            <person name="Pangilinan J."/>
            <person name="Larsson K.H."/>
            <person name="Matsuura K."/>
            <person name="Barry K."/>
            <person name="Labutti K."/>
            <person name="Kuo R."/>
            <person name="Ohm R.A."/>
            <person name="Bhattacharya S.S."/>
            <person name="Shirouzu T."/>
            <person name="Yoshinaga Y."/>
            <person name="Martin F.M."/>
            <person name="Grigoriev I.V."/>
            <person name="Hibbett D.S."/>
        </authorList>
    </citation>
    <scope>NUCLEOTIDE SEQUENCE [LARGE SCALE GENOMIC DNA]</scope>
    <source>
        <strain evidence="3 4">TUFC12733</strain>
    </source>
</reference>
<proteinExistence type="predicted"/>
<gene>
    <name evidence="3" type="ORF">CALVIDRAFT_564290</name>
</gene>
<evidence type="ECO:0000259" key="2">
    <source>
        <dbReference type="Pfam" id="PF20777"/>
    </source>
</evidence>
<feature type="domain" description="SLS1 second KH" evidence="2">
    <location>
        <begin position="159"/>
        <end position="197"/>
    </location>
</feature>
<protein>
    <recommendedName>
        <fullName evidence="2">SLS1 second KH domain-containing protein</fullName>
    </recommendedName>
</protein>
<evidence type="ECO:0000256" key="1">
    <source>
        <dbReference type="SAM" id="MobiDB-lite"/>
    </source>
</evidence>
<dbReference type="AlphaFoldDB" id="A0A167LTE9"/>
<feature type="compositionally biased region" description="Polar residues" evidence="1">
    <location>
        <begin position="402"/>
        <end position="412"/>
    </location>
</feature>